<dbReference type="Gene3D" id="3.40.720.10">
    <property type="entry name" value="Alkaline Phosphatase, subunit A"/>
    <property type="match status" value="1"/>
</dbReference>
<dbReference type="GO" id="GO:0008484">
    <property type="term" value="F:sulfuric ester hydrolase activity"/>
    <property type="evidence" value="ECO:0007669"/>
    <property type="project" value="TreeGrafter"/>
</dbReference>
<sequence>MKKPNIIFILSDQQRADTIQAWGNSHMSTPAMDSLAEGGMSFRNCFCPGATCTPSRAAIFTGMYAHNTGTYSFNEWGHQRTWINDLADNGYWCINVGKMHFQPRDVSGGFHERVIVENPTSTTTWGGQGDDDWGKYLSFHGEERPNYRHISDPEWLQKWQGVPWHLEEHLHSDVFTANAACSWLNARKTDDDPFFMEIGFPGPHEPWDAPEEFVEMYENADLPEPIDFPSDLSNKPPQQASIREFFTRTDHEARIDMPNATHEDVMRMRRHYYAKISFVDQQIQKVLDTLERSGHLENSIVIFSSDHGEMLGDHQSAYKWLMYDCITRVPLIIRDFRKRAERQETEDLVSLIDMGPTILEMAGLKAPTRLEGRSLTPYLDHSVSKPREAVYCEDNYMIMRRSRDEKIVHYIGAPYGEYYRLDEDPNELNNLWDSPEHTQRRKELQIKTLDWLASSAYTNYGYKTNCEEQGEYGIRWHGNDPCLHGDNEDPKHEDLET</sequence>
<evidence type="ECO:0000256" key="1">
    <source>
        <dbReference type="ARBA" id="ARBA00008779"/>
    </source>
</evidence>
<evidence type="ECO:0000313" key="6">
    <source>
        <dbReference type="Proteomes" id="UP000617628"/>
    </source>
</evidence>
<gene>
    <name evidence="5" type="ORF">JIN87_02970</name>
</gene>
<dbReference type="PANTHER" id="PTHR45953:SF1">
    <property type="entry name" value="IDURONATE 2-SULFATASE"/>
    <property type="match status" value="1"/>
</dbReference>
<comment type="caution">
    <text evidence="5">The sequence shown here is derived from an EMBL/GenBank/DDBJ whole genome shotgun (WGS) entry which is preliminary data.</text>
</comment>
<dbReference type="InterPro" id="IPR000917">
    <property type="entry name" value="Sulfatase_N"/>
</dbReference>
<dbReference type="AlphaFoldDB" id="A0A934VN33"/>
<evidence type="ECO:0000313" key="5">
    <source>
        <dbReference type="EMBL" id="MBK1875812.1"/>
    </source>
</evidence>
<reference evidence="5" key="1">
    <citation type="submission" date="2021-01" db="EMBL/GenBank/DDBJ databases">
        <title>Modified the classification status of verrucomicrobia.</title>
        <authorList>
            <person name="Feng X."/>
        </authorList>
    </citation>
    <scope>NUCLEOTIDE SEQUENCE</scope>
    <source>
        <strain evidence="5">KCTC 13126</strain>
    </source>
</reference>
<evidence type="ECO:0000256" key="2">
    <source>
        <dbReference type="ARBA" id="ARBA00022723"/>
    </source>
</evidence>
<dbReference type="GO" id="GO:0005737">
    <property type="term" value="C:cytoplasm"/>
    <property type="evidence" value="ECO:0007669"/>
    <property type="project" value="TreeGrafter"/>
</dbReference>
<protein>
    <submittedName>
        <fullName evidence="5">Sulfatase-like hydrolase/transferase</fullName>
    </submittedName>
</protein>
<keyword evidence="6" id="KW-1185">Reference proteome</keyword>
<dbReference type="PROSITE" id="PS00523">
    <property type="entry name" value="SULFATASE_1"/>
    <property type="match status" value="1"/>
</dbReference>
<dbReference type="RefSeq" id="WP_200354027.1">
    <property type="nucleotide sequence ID" value="NZ_JAENIL010000004.1"/>
</dbReference>
<keyword evidence="2" id="KW-0479">Metal-binding</keyword>
<accession>A0A934VN33</accession>
<proteinExistence type="inferred from homology"/>
<dbReference type="InterPro" id="IPR017850">
    <property type="entry name" value="Alkaline_phosphatase_core_sf"/>
</dbReference>
<dbReference type="InterPro" id="IPR024607">
    <property type="entry name" value="Sulfatase_CS"/>
</dbReference>
<comment type="similarity">
    <text evidence="1">Belongs to the sulfatase family.</text>
</comment>
<dbReference type="GO" id="GO:0046872">
    <property type="term" value="F:metal ion binding"/>
    <property type="evidence" value="ECO:0007669"/>
    <property type="project" value="UniProtKB-KW"/>
</dbReference>
<dbReference type="Pfam" id="PF00884">
    <property type="entry name" value="Sulfatase"/>
    <property type="match status" value="1"/>
</dbReference>
<evidence type="ECO:0000256" key="3">
    <source>
        <dbReference type="ARBA" id="ARBA00022801"/>
    </source>
</evidence>
<evidence type="ECO:0000259" key="4">
    <source>
        <dbReference type="Pfam" id="PF00884"/>
    </source>
</evidence>
<name>A0A934VN33_9BACT</name>
<dbReference type="Proteomes" id="UP000617628">
    <property type="component" value="Unassembled WGS sequence"/>
</dbReference>
<feature type="domain" description="Sulfatase N-terminal" evidence="4">
    <location>
        <begin position="4"/>
        <end position="363"/>
    </location>
</feature>
<organism evidence="5 6">
    <name type="scientific">Pelagicoccus mobilis</name>
    <dbReference type="NCBI Taxonomy" id="415221"/>
    <lineage>
        <taxon>Bacteria</taxon>
        <taxon>Pseudomonadati</taxon>
        <taxon>Verrucomicrobiota</taxon>
        <taxon>Opitutia</taxon>
        <taxon>Puniceicoccales</taxon>
        <taxon>Pelagicoccaceae</taxon>
        <taxon>Pelagicoccus</taxon>
    </lineage>
</organism>
<dbReference type="PANTHER" id="PTHR45953">
    <property type="entry name" value="IDURONATE 2-SULFATASE"/>
    <property type="match status" value="1"/>
</dbReference>
<dbReference type="SUPFAM" id="SSF53649">
    <property type="entry name" value="Alkaline phosphatase-like"/>
    <property type="match status" value="1"/>
</dbReference>
<dbReference type="EMBL" id="JAENIL010000004">
    <property type="protein sequence ID" value="MBK1875812.1"/>
    <property type="molecule type" value="Genomic_DNA"/>
</dbReference>
<keyword evidence="3 5" id="KW-0378">Hydrolase</keyword>